<accession>A0ACA9PQD7</accession>
<evidence type="ECO:0000313" key="1">
    <source>
        <dbReference type="EMBL" id="CAG8719855.1"/>
    </source>
</evidence>
<evidence type="ECO:0000313" key="2">
    <source>
        <dbReference type="Proteomes" id="UP000789860"/>
    </source>
</evidence>
<comment type="caution">
    <text evidence="1">The sequence shown here is derived from an EMBL/GenBank/DDBJ whole genome shotgun (WGS) entry which is preliminary data.</text>
</comment>
<name>A0ACA9PQD7_9GLOM</name>
<dbReference type="Proteomes" id="UP000789860">
    <property type="component" value="Unassembled WGS sequence"/>
</dbReference>
<protein>
    <submittedName>
        <fullName evidence="1">6882_t:CDS:1</fullName>
    </submittedName>
</protein>
<sequence length="61" mass="7016">RIGQELKKILNKNIKILNLSDCNISTNVVKVLKKALRTNDTFINLDLSCSLNMLIEIYLLR</sequence>
<feature type="non-terminal residue" evidence="1">
    <location>
        <position position="1"/>
    </location>
</feature>
<proteinExistence type="predicted"/>
<keyword evidence="2" id="KW-1185">Reference proteome</keyword>
<gene>
    <name evidence="1" type="ORF">SCALOS_LOCUS11212</name>
</gene>
<reference evidence="1" key="1">
    <citation type="submission" date="2021-06" db="EMBL/GenBank/DDBJ databases">
        <authorList>
            <person name="Kallberg Y."/>
            <person name="Tangrot J."/>
            <person name="Rosling A."/>
        </authorList>
    </citation>
    <scope>NUCLEOTIDE SEQUENCE</scope>
    <source>
        <strain evidence="1">AU212A</strain>
    </source>
</reference>
<organism evidence="1 2">
    <name type="scientific">Scutellospora calospora</name>
    <dbReference type="NCBI Taxonomy" id="85575"/>
    <lineage>
        <taxon>Eukaryota</taxon>
        <taxon>Fungi</taxon>
        <taxon>Fungi incertae sedis</taxon>
        <taxon>Mucoromycota</taxon>
        <taxon>Glomeromycotina</taxon>
        <taxon>Glomeromycetes</taxon>
        <taxon>Diversisporales</taxon>
        <taxon>Gigasporaceae</taxon>
        <taxon>Scutellospora</taxon>
    </lineage>
</organism>
<dbReference type="EMBL" id="CAJVPM010046976">
    <property type="protein sequence ID" value="CAG8719855.1"/>
    <property type="molecule type" value="Genomic_DNA"/>
</dbReference>